<proteinExistence type="predicted"/>
<dbReference type="Gene3D" id="3.30.1490.20">
    <property type="entry name" value="ATP-grasp fold, A domain"/>
    <property type="match status" value="1"/>
</dbReference>
<protein>
    <recommendedName>
        <fullName evidence="1">DUF6671 domain-containing protein</fullName>
    </recommendedName>
</protein>
<organism evidence="2 3">
    <name type="scientific">Exiguobacterium aurantiacum</name>
    <dbReference type="NCBI Taxonomy" id="33987"/>
    <lineage>
        <taxon>Bacteria</taxon>
        <taxon>Bacillati</taxon>
        <taxon>Bacillota</taxon>
        <taxon>Bacilli</taxon>
        <taxon>Bacillales</taxon>
        <taxon>Bacillales Family XII. Incertae Sedis</taxon>
        <taxon>Exiguobacterium</taxon>
    </lineage>
</organism>
<feature type="domain" description="DUF6671" evidence="1">
    <location>
        <begin position="65"/>
        <end position="279"/>
    </location>
</feature>
<dbReference type="SUPFAM" id="SSF56059">
    <property type="entry name" value="Glutathione synthetase ATP-binding domain-like"/>
    <property type="match status" value="1"/>
</dbReference>
<evidence type="ECO:0000313" key="3">
    <source>
        <dbReference type="Proteomes" id="UP000254060"/>
    </source>
</evidence>
<evidence type="ECO:0000259" key="1">
    <source>
        <dbReference type="Pfam" id="PF20376"/>
    </source>
</evidence>
<sequence>MSFLKDRDVMLVTMHQKEKVIKPLLEEQLGCRLHVNQFDTDQFGTFTREIGRQDSQLETARKKANMVIQLSNLHVGIASEGTFGFHPLAPIPWNTELVLLKDYERNIELQGYYEGIDTNFNHTVVQNYSSALQFVNEVGFPDHHVILRPDDEHSSVILKNIADESSLQEAFTYCLNKSTNRQVFIETDMRAYANPTRMKNIEMATRKLIEQANSLCPKCETPGFRVVRKVPGRLCEQCHSPTKQIVRHIHACSTCHYQLTEYLDPDVYASPAYCDFCNP</sequence>
<dbReference type="InterPro" id="IPR046612">
    <property type="entry name" value="DUF6671"/>
</dbReference>
<dbReference type="GO" id="GO:0005524">
    <property type="term" value="F:ATP binding"/>
    <property type="evidence" value="ECO:0007669"/>
    <property type="project" value="InterPro"/>
</dbReference>
<gene>
    <name evidence="2" type="ORF">NCTC13163_02322</name>
</gene>
<accession>A0A377FWJ8</accession>
<dbReference type="STRING" id="1397694.GCA_000702585_02808"/>
<dbReference type="Pfam" id="PF20376">
    <property type="entry name" value="DUF6671"/>
    <property type="match status" value="1"/>
</dbReference>
<evidence type="ECO:0000313" key="2">
    <source>
        <dbReference type="EMBL" id="STO08944.1"/>
    </source>
</evidence>
<reference evidence="2 3" key="1">
    <citation type="submission" date="2018-06" db="EMBL/GenBank/DDBJ databases">
        <authorList>
            <consortium name="Pathogen Informatics"/>
            <person name="Doyle S."/>
        </authorList>
    </citation>
    <scope>NUCLEOTIDE SEQUENCE [LARGE SCALE GENOMIC DNA]</scope>
    <source>
        <strain evidence="2 3">NCTC13163</strain>
    </source>
</reference>
<dbReference type="AlphaFoldDB" id="A0A377FWJ8"/>
<dbReference type="EMBL" id="UGGP01000001">
    <property type="protein sequence ID" value="STO08944.1"/>
    <property type="molecule type" value="Genomic_DNA"/>
</dbReference>
<dbReference type="Proteomes" id="UP000254060">
    <property type="component" value="Unassembled WGS sequence"/>
</dbReference>
<dbReference type="InterPro" id="IPR013815">
    <property type="entry name" value="ATP_grasp_subdomain_1"/>
</dbReference>
<name>A0A377FWJ8_9BACL</name>